<dbReference type="InterPro" id="IPR023187">
    <property type="entry name" value="Tscrpt_reg_MarR-type_CS"/>
</dbReference>
<dbReference type="PROSITE" id="PS01117">
    <property type="entry name" value="HTH_MARR_1"/>
    <property type="match status" value="1"/>
</dbReference>
<keyword evidence="1" id="KW-0805">Transcription regulation</keyword>
<accession>A0ABT4WZ43</accession>
<evidence type="ECO:0000256" key="2">
    <source>
        <dbReference type="ARBA" id="ARBA00023125"/>
    </source>
</evidence>
<sequence length="148" mass="17335">MEKNEMCIQFLLAKALQRVSQLSKSKFQTYGITPVQFSILRELWRTDGQLGSELGKHLRIDSATITGIIDRMERNGFIKRQSDPHDRRNKLIFLTEKGKEMEVILTQKMVELNHEVMEDFNVEETRWFKKMLNTIGSGDMKKNENQSL</sequence>
<dbReference type="PANTHER" id="PTHR42756">
    <property type="entry name" value="TRANSCRIPTIONAL REGULATOR, MARR"/>
    <property type="match status" value="1"/>
</dbReference>
<feature type="domain" description="HTH marR-type" evidence="4">
    <location>
        <begin position="9"/>
        <end position="137"/>
    </location>
</feature>
<dbReference type="Pfam" id="PF01047">
    <property type="entry name" value="MarR"/>
    <property type="match status" value="1"/>
</dbReference>
<gene>
    <name evidence="5" type="ORF">PJ311_01700</name>
</gene>
<dbReference type="EMBL" id="JAQKAB010000001">
    <property type="protein sequence ID" value="MDA7025321.1"/>
    <property type="molecule type" value="Genomic_DNA"/>
</dbReference>
<keyword evidence="2" id="KW-0238">DNA-binding</keyword>
<protein>
    <submittedName>
        <fullName evidence="5">MarR family transcriptional regulator</fullName>
    </submittedName>
</protein>
<keyword evidence="6" id="KW-1185">Reference proteome</keyword>
<dbReference type="PRINTS" id="PR00598">
    <property type="entry name" value="HTHMARR"/>
</dbReference>
<evidence type="ECO:0000256" key="1">
    <source>
        <dbReference type="ARBA" id="ARBA00023015"/>
    </source>
</evidence>
<dbReference type="SMART" id="SM00347">
    <property type="entry name" value="HTH_MARR"/>
    <property type="match status" value="1"/>
</dbReference>
<evidence type="ECO:0000256" key="3">
    <source>
        <dbReference type="ARBA" id="ARBA00023163"/>
    </source>
</evidence>
<reference evidence="5 6" key="1">
    <citation type="submission" date="2023-01" db="EMBL/GenBank/DDBJ databases">
        <title>Bacillus changyiensis sp. nov., isolated from a coastal deposit.</title>
        <authorList>
            <person name="Xiao G."/>
            <person name="Lai Q."/>
            <person name="Hu Z."/>
            <person name="Shao Z."/>
        </authorList>
    </citation>
    <scope>NUCLEOTIDE SEQUENCE [LARGE SCALE GENOMIC DNA]</scope>
    <source>
        <strain evidence="5 6">CLL-7-23</strain>
    </source>
</reference>
<evidence type="ECO:0000313" key="6">
    <source>
        <dbReference type="Proteomes" id="UP001211894"/>
    </source>
</evidence>
<dbReference type="PANTHER" id="PTHR42756:SF1">
    <property type="entry name" value="TRANSCRIPTIONAL REPRESSOR OF EMRAB OPERON"/>
    <property type="match status" value="1"/>
</dbReference>
<dbReference type="InterPro" id="IPR036390">
    <property type="entry name" value="WH_DNA-bd_sf"/>
</dbReference>
<dbReference type="PROSITE" id="PS50995">
    <property type="entry name" value="HTH_MARR_2"/>
    <property type="match status" value="1"/>
</dbReference>
<keyword evidence="3" id="KW-0804">Transcription</keyword>
<organism evidence="5 6">
    <name type="scientific">Bacillus changyiensis</name>
    <dbReference type="NCBI Taxonomy" id="3004103"/>
    <lineage>
        <taxon>Bacteria</taxon>
        <taxon>Bacillati</taxon>
        <taxon>Bacillota</taxon>
        <taxon>Bacilli</taxon>
        <taxon>Bacillales</taxon>
        <taxon>Bacillaceae</taxon>
        <taxon>Bacillus</taxon>
    </lineage>
</organism>
<dbReference type="Gene3D" id="1.10.10.10">
    <property type="entry name" value="Winged helix-like DNA-binding domain superfamily/Winged helix DNA-binding domain"/>
    <property type="match status" value="1"/>
</dbReference>
<dbReference type="SUPFAM" id="SSF46785">
    <property type="entry name" value="Winged helix' DNA-binding domain"/>
    <property type="match status" value="1"/>
</dbReference>
<name>A0ABT4WZ43_9BACI</name>
<dbReference type="Proteomes" id="UP001211894">
    <property type="component" value="Unassembled WGS sequence"/>
</dbReference>
<comment type="caution">
    <text evidence="5">The sequence shown here is derived from an EMBL/GenBank/DDBJ whole genome shotgun (WGS) entry which is preliminary data.</text>
</comment>
<dbReference type="InterPro" id="IPR000835">
    <property type="entry name" value="HTH_MarR-typ"/>
</dbReference>
<evidence type="ECO:0000313" key="5">
    <source>
        <dbReference type="EMBL" id="MDA7025321.1"/>
    </source>
</evidence>
<evidence type="ECO:0000259" key="4">
    <source>
        <dbReference type="PROSITE" id="PS50995"/>
    </source>
</evidence>
<dbReference type="RefSeq" id="WP_271339185.1">
    <property type="nucleotide sequence ID" value="NZ_JAQKAB010000001.1"/>
</dbReference>
<dbReference type="InterPro" id="IPR036388">
    <property type="entry name" value="WH-like_DNA-bd_sf"/>
</dbReference>
<proteinExistence type="predicted"/>